<keyword evidence="3" id="KW-1185">Reference proteome</keyword>
<dbReference type="Proteomes" id="UP000005237">
    <property type="component" value="Unassembled WGS sequence"/>
</dbReference>
<evidence type="ECO:0000313" key="2">
    <source>
        <dbReference type="EnsemblMetazoa" id="CJA05067a.1"/>
    </source>
</evidence>
<reference evidence="3" key="1">
    <citation type="submission" date="2010-08" db="EMBL/GenBank/DDBJ databases">
        <authorList>
            <consortium name="Caenorhabditis japonica Sequencing Consortium"/>
            <person name="Wilson R.K."/>
        </authorList>
    </citation>
    <scope>NUCLEOTIDE SEQUENCE [LARGE SCALE GENOMIC DNA]</scope>
    <source>
        <strain evidence="3">DF5081</strain>
    </source>
</reference>
<reference evidence="2" key="2">
    <citation type="submission" date="2022-06" db="UniProtKB">
        <authorList>
            <consortium name="EnsemblMetazoa"/>
        </authorList>
    </citation>
    <scope>IDENTIFICATION</scope>
    <source>
        <strain evidence="2">DF5081</strain>
    </source>
</reference>
<feature type="region of interest" description="Disordered" evidence="1">
    <location>
        <begin position="27"/>
        <end position="57"/>
    </location>
</feature>
<accession>A0A8R1DK80</accession>
<dbReference type="EnsemblMetazoa" id="CJA05067a.1">
    <property type="protein sequence ID" value="CJA05067a.1"/>
    <property type="gene ID" value="WBGene00124271"/>
</dbReference>
<evidence type="ECO:0008006" key="4">
    <source>
        <dbReference type="Google" id="ProtNLM"/>
    </source>
</evidence>
<protein>
    <recommendedName>
        <fullName evidence="4">SERTA domain-containing protein</fullName>
    </recommendedName>
</protein>
<name>A0A8R1DK80_CAEJA</name>
<evidence type="ECO:0000256" key="1">
    <source>
        <dbReference type="SAM" id="MobiDB-lite"/>
    </source>
</evidence>
<sequence length="330" mass="36486">MVFFSSNPTSSLVQSETTTTTAQPSLYFEHPKSQPIPVSNSNGGQWDGDHHHHQHLSCSPLERIPSPLATSAESVNSIKSRFVVLSKVLKETLFQFSCSSRSSAERETERAQRRQLLNTSLSKLRDEANMPLRKHLLIYNTVKSIQQDLDMLDDEELYCSLVGMSNETSAMLMEVDAADECCWGVDVNEKNLDSSLMTSGDVAVVSNVIRAPLKQEERGASSVCGMMFGDDLEMMEESETKTWSWSSGPSIFDSFEESSKTTSMDALFKWSSTCSESPNAFSPSLNGDTLFHDDATSSWSHGATGFDMWGSGDLLGASRFEMHNLLLLQA</sequence>
<evidence type="ECO:0000313" key="3">
    <source>
        <dbReference type="Proteomes" id="UP000005237"/>
    </source>
</evidence>
<organism evidence="2 3">
    <name type="scientific">Caenorhabditis japonica</name>
    <dbReference type="NCBI Taxonomy" id="281687"/>
    <lineage>
        <taxon>Eukaryota</taxon>
        <taxon>Metazoa</taxon>
        <taxon>Ecdysozoa</taxon>
        <taxon>Nematoda</taxon>
        <taxon>Chromadorea</taxon>
        <taxon>Rhabditida</taxon>
        <taxon>Rhabditina</taxon>
        <taxon>Rhabditomorpha</taxon>
        <taxon>Rhabditoidea</taxon>
        <taxon>Rhabditidae</taxon>
        <taxon>Peloderinae</taxon>
        <taxon>Caenorhabditis</taxon>
    </lineage>
</organism>
<proteinExistence type="predicted"/>
<dbReference type="AlphaFoldDB" id="A0A8R1DK80"/>